<dbReference type="PANTHER" id="PTHR12526">
    <property type="entry name" value="GLYCOSYLTRANSFERASE"/>
    <property type="match status" value="1"/>
</dbReference>
<keyword evidence="3" id="KW-1185">Reference proteome</keyword>
<dbReference type="Gene3D" id="3.40.50.2000">
    <property type="entry name" value="Glycogen Phosphorylase B"/>
    <property type="match status" value="2"/>
</dbReference>
<protein>
    <submittedName>
        <fullName evidence="2">Glycosyltransferase WbuB</fullName>
    </submittedName>
</protein>
<evidence type="ECO:0000313" key="2">
    <source>
        <dbReference type="EMBL" id="RRG19077.1"/>
    </source>
</evidence>
<dbReference type="AlphaFoldDB" id="A0A425XWP6"/>
<comment type="caution">
    <text evidence="2">The sequence shown here is derived from an EMBL/GenBank/DDBJ whole genome shotgun (WGS) entry which is preliminary data.</text>
</comment>
<reference evidence="2 3" key="1">
    <citation type="submission" date="2018-07" db="EMBL/GenBank/DDBJ databases">
        <title>Draft genome sequence of Ancylomarina sp. M1P.</title>
        <authorList>
            <person name="Yadav S."/>
            <person name="Villanueva L."/>
            <person name="Damste J.S.S."/>
        </authorList>
    </citation>
    <scope>NUCLEOTIDE SEQUENCE [LARGE SCALE GENOMIC DNA]</scope>
    <source>
        <strain evidence="2 3">M1P</strain>
    </source>
</reference>
<dbReference type="EMBL" id="QQWG01000027">
    <property type="protein sequence ID" value="RRG19077.1"/>
    <property type="molecule type" value="Genomic_DNA"/>
</dbReference>
<dbReference type="GO" id="GO:0016740">
    <property type="term" value="F:transferase activity"/>
    <property type="evidence" value="ECO:0007669"/>
    <property type="project" value="UniProtKB-KW"/>
</dbReference>
<dbReference type="InterPro" id="IPR001296">
    <property type="entry name" value="Glyco_trans_1"/>
</dbReference>
<sequence>MKIWIVNPYGNLPNEGWREYRSTLIANAFIKQGHEVAWWVSNFEHRSKKFRSEGWKEFLVKDGFLIKMVPTTPYTDHISLARIKSERNFAINFRKKVFETNDRPDLVIVGEPALWHSDIILDVIKKLKVPFIADILDLWPELFNILLPNNLAPLGKFLFAPLYWRRSWFLRKADGIIGATKDYLKIGVAKNLGKFNDVVYLGIDLKDLSKERINSFENKNLENFKKIPDETWVVYAGTLGDNYDISTIIECAQKIENDGLPIKIFLAGEGSLRPLIEDAIKNEKLQSLIYLGRLNANDLTSFYNKCDMALSSYVENSSVSMPVKAFDYLAAGLPLINSLGRDLGGFIKDSQVGIQYNAEDAEDMLRAMKFLSDNKVVCNQMKINALDLAKEFDCEQQYAKVVRMAENIIDKK</sequence>
<dbReference type="RefSeq" id="WP_125032095.1">
    <property type="nucleotide sequence ID" value="NZ_JAPXVP010000024.1"/>
</dbReference>
<dbReference type="OrthoDB" id="9811902at2"/>
<feature type="domain" description="Glycosyl transferase family 1" evidence="1">
    <location>
        <begin position="225"/>
        <end position="385"/>
    </location>
</feature>
<proteinExistence type="predicted"/>
<dbReference type="Pfam" id="PF00534">
    <property type="entry name" value="Glycos_transf_1"/>
    <property type="match status" value="1"/>
</dbReference>
<dbReference type="CDD" id="cd03794">
    <property type="entry name" value="GT4_WbuB-like"/>
    <property type="match status" value="1"/>
</dbReference>
<organism evidence="2 3">
    <name type="scientific">Ancylomarina euxinus</name>
    <dbReference type="NCBI Taxonomy" id="2283627"/>
    <lineage>
        <taxon>Bacteria</taxon>
        <taxon>Pseudomonadati</taxon>
        <taxon>Bacteroidota</taxon>
        <taxon>Bacteroidia</taxon>
        <taxon>Marinilabiliales</taxon>
        <taxon>Marinifilaceae</taxon>
        <taxon>Ancylomarina</taxon>
    </lineage>
</organism>
<name>A0A425XWP6_9BACT</name>
<dbReference type="Proteomes" id="UP000285794">
    <property type="component" value="Unassembled WGS sequence"/>
</dbReference>
<accession>A0A425XWP6</accession>
<dbReference type="SUPFAM" id="SSF53756">
    <property type="entry name" value="UDP-Glycosyltransferase/glycogen phosphorylase"/>
    <property type="match status" value="1"/>
</dbReference>
<evidence type="ECO:0000313" key="3">
    <source>
        <dbReference type="Proteomes" id="UP000285794"/>
    </source>
</evidence>
<gene>
    <name evidence="2" type="ORF">DWB61_16955</name>
</gene>
<keyword evidence="2" id="KW-0808">Transferase</keyword>
<evidence type="ECO:0000259" key="1">
    <source>
        <dbReference type="Pfam" id="PF00534"/>
    </source>
</evidence>